<dbReference type="PANTHER" id="PTHR45749">
    <property type="match status" value="1"/>
</dbReference>
<dbReference type="Pfam" id="PF14291">
    <property type="entry name" value="DUF4371"/>
    <property type="match status" value="1"/>
</dbReference>
<evidence type="ECO:0000313" key="2">
    <source>
        <dbReference type="RefSeq" id="XP_028154632.1"/>
    </source>
</evidence>
<feature type="domain" description="DUF4371" evidence="1">
    <location>
        <begin position="96"/>
        <end position="246"/>
    </location>
</feature>
<dbReference type="PANTHER" id="PTHR45749:SF21">
    <property type="entry name" value="DUF4371 DOMAIN-CONTAINING PROTEIN"/>
    <property type="match status" value="1"/>
</dbReference>
<accession>A0A6P7H7T0</accession>
<evidence type="ECO:0000259" key="1">
    <source>
        <dbReference type="Pfam" id="PF14291"/>
    </source>
</evidence>
<gene>
    <name evidence="2" type="primary">LOC114348223</name>
</gene>
<dbReference type="AlphaFoldDB" id="A0A6P7H7T0"/>
<protein>
    <submittedName>
        <fullName evidence="2">Zinc finger MYM-type protein 1-like</fullName>
    </submittedName>
</protein>
<proteinExistence type="predicted"/>
<dbReference type="RefSeq" id="XP_028154632.1">
    <property type="nucleotide sequence ID" value="XM_028298831.1"/>
</dbReference>
<dbReference type="InParanoid" id="A0A6P7H7T0"/>
<reference evidence="2" key="1">
    <citation type="submission" date="2025-08" db="UniProtKB">
        <authorList>
            <consortium name="RefSeq"/>
        </authorList>
    </citation>
    <scope>IDENTIFICATION</scope>
    <source>
        <tissue evidence="2">Whole insect</tissue>
    </source>
</reference>
<dbReference type="InterPro" id="IPR025398">
    <property type="entry name" value="DUF4371"/>
</dbReference>
<name>A0A6P7H7T0_DIAVI</name>
<organism evidence="2">
    <name type="scientific">Diabrotica virgifera virgifera</name>
    <name type="common">western corn rootworm</name>
    <dbReference type="NCBI Taxonomy" id="50390"/>
    <lineage>
        <taxon>Eukaryota</taxon>
        <taxon>Metazoa</taxon>
        <taxon>Ecdysozoa</taxon>
        <taxon>Arthropoda</taxon>
        <taxon>Hexapoda</taxon>
        <taxon>Insecta</taxon>
        <taxon>Pterygota</taxon>
        <taxon>Neoptera</taxon>
        <taxon>Endopterygota</taxon>
        <taxon>Coleoptera</taxon>
        <taxon>Polyphaga</taxon>
        <taxon>Cucujiformia</taxon>
        <taxon>Chrysomeloidea</taxon>
        <taxon>Chrysomelidae</taxon>
        <taxon>Galerucinae</taxon>
        <taxon>Diabroticina</taxon>
        <taxon>Diabroticites</taxon>
        <taxon>Diabrotica</taxon>
    </lineage>
</organism>
<sequence length="267" mass="30723">MKNLTNKIKTCIRHFNSEKSHEQYEWLTGCEFRNKLYCWSCLLFVNENGVRKHSGFGDLNNFHRVVKRHVMSKAHLQAVIKEKVFGKNRIEHSLDNSLKVSHQKHNELVDKNRDVLKRLVDVVCFLCFHELGFRGHDETSTSANRGNYMDLVSLISKYDPCLKTHLEQSSVFQGTSNRIQNDLISAISTVVSNKIIDEIRQIIAMILHETTDVTNFSQLSAMVRFVSVDGTIQKRFLGFINVSEDRTANALYKIVCELLKSIDVMTS</sequence>